<dbReference type="Proteomes" id="UP000275281">
    <property type="component" value="Unassembled WGS sequence"/>
</dbReference>
<keyword evidence="1" id="KW-0812">Transmembrane</keyword>
<feature type="signal peptide" evidence="2">
    <location>
        <begin position="1"/>
        <end position="23"/>
    </location>
</feature>
<evidence type="ECO:0000256" key="2">
    <source>
        <dbReference type="SAM" id="SignalP"/>
    </source>
</evidence>
<evidence type="ECO:0000313" key="3">
    <source>
        <dbReference type="EMBL" id="RPJ66446.1"/>
    </source>
</evidence>
<proteinExistence type="predicted"/>
<comment type="caution">
    <text evidence="3">The sequence shown here is derived from an EMBL/GenBank/DDBJ whole genome shotgun (WGS) entry which is preliminary data.</text>
</comment>
<evidence type="ECO:0000256" key="1">
    <source>
        <dbReference type="SAM" id="Phobius"/>
    </source>
</evidence>
<dbReference type="OrthoDB" id="5781575at2"/>
<gene>
    <name evidence="3" type="ORF">DRW07_10145</name>
</gene>
<name>A0A3N5Y1M7_9ALTE</name>
<feature type="transmembrane region" description="Helical" evidence="1">
    <location>
        <begin position="236"/>
        <end position="254"/>
    </location>
</feature>
<organism evidence="3 4">
    <name type="scientific">Alteromonas sediminis</name>
    <dbReference type="NCBI Taxonomy" id="2259342"/>
    <lineage>
        <taxon>Bacteria</taxon>
        <taxon>Pseudomonadati</taxon>
        <taxon>Pseudomonadota</taxon>
        <taxon>Gammaproteobacteria</taxon>
        <taxon>Alteromonadales</taxon>
        <taxon>Alteromonadaceae</taxon>
        <taxon>Alteromonas/Salinimonas group</taxon>
        <taxon>Alteromonas</taxon>
    </lineage>
</organism>
<feature type="chain" id="PRO_5018138146" evidence="2">
    <location>
        <begin position="24"/>
        <end position="259"/>
    </location>
</feature>
<keyword evidence="2" id="KW-0732">Signal</keyword>
<dbReference type="NCBIfam" id="NF038132">
    <property type="entry name" value="PEP_NF038132"/>
    <property type="match status" value="1"/>
</dbReference>
<dbReference type="EMBL" id="RPOK01000003">
    <property type="protein sequence ID" value="RPJ66446.1"/>
    <property type="molecule type" value="Genomic_DNA"/>
</dbReference>
<reference evidence="3 4" key="1">
    <citation type="submission" date="2018-11" db="EMBL/GenBank/DDBJ databases">
        <authorList>
            <person name="Ye M.-Q."/>
            <person name="Du Z.-J."/>
        </authorList>
    </citation>
    <scope>NUCLEOTIDE SEQUENCE [LARGE SCALE GENOMIC DNA]</scope>
    <source>
        <strain evidence="3 4">U0105</strain>
    </source>
</reference>
<accession>A0A3N5Y1M7</accession>
<keyword evidence="1" id="KW-1133">Transmembrane helix</keyword>
<keyword evidence="4" id="KW-1185">Reference proteome</keyword>
<dbReference type="AlphaFoldDB" id="A0A3N5Y1M7"/>
<keyword evidence="1" id="KW-0472">Membrane</keyword>
<dbReference type="RefSeq" id="WP_124027804.1">
    <property type="nucleotide sequence ID" value="NZ_JBHRSN010000006.1"/>
</dbReference>
<protein>
    <submittedName>
        <fullName evidence="3">PEP-CTERM sorting domain-containing protein</fullName>
    </submittedName>
</protein>
<evidence type="ECO:0000313" key="4">
    <source>
        <dbReference type="Proteomes" id="UP000275281"/>
    </source>
</evidence>
<sequence>MKNVKLTMVAGLASLLLATSANAALVFSTTGNGGTDGTANGDITASPEGGTFNYVTTDGGVATNGLGLGNTQDGSETVGSVMTSSLFDVEAGDDLTFFFNYITSDGAGYADYAWAQLLDNNNNVVETLFTARTTEGGDTVPGFNMPPISVNLNPSSTPILANLTTFDLLGGDSGRCYDDGCGNTGWIKSSYVFAAAGSYSLSFGVVNWNDGLFDSALLFDNIALNDVVIDKPQVDASAPGMIALLGLGLAGIGLRRRMK</sequence>